<dbReference type="EMBL" id="JAAAPO010000002">
    <property type="protein sequence ID" value="NBC35763.1"/>
    <property type="molecule type" value="Genomic_DNA"/>
</dbReference>
<dbReference type="SUPFAM" id="SSF52172">
    <property type="entry name" value="CheY-like"/>
    <property type="match status" value="1"/>
</dbReference>
<dbReference type="InterPro" id="IPR036388">
    <property type="entry name" value="WH-like_DNA-bd_sf"/>
</dbReference>
<dbReference type="PRINTS" id="PR00038">
    <property type="entry name" value="HTHLUXR"/>
</dbReference>
<evidence type="ECO:0000256" key="2">
    <source>
        <dbReference type="ARBA" id="ARBA00023125"/>
    </source>
</evidence>
<dbReference type="InterPro" id="IPR016032">
    <property type="entry name" value="Sig_transdc_resp-reg_C-effctor"/>
</dbReference>
<dbReference type="InterPro" id="IPR011006">
    <property type="entry name" value="CheY-like_superfamily"/>
</dbReference>
<accession>A0ABW9XB62</accession>
<evidence type="ECO:0000313" key="7">
    <source>
        <dbReference type="Proteomes" id="UP000753724"/>
    </source>
</evidence>
<keyword evidence="2" id="KW-0238">DNA-binding</keyword>
<reference evidence="7" key="1">
    <citation type="submission" date="2020-01" db="EMBL/GenBank/DDBJ databases">
        <title>Sphingomonas sp. strain CSW-10.</title>
        <authorList>
            <person name="Chen W.-M."/>
        </authorList>
    </citation>
    <scope>NUCLEOTIDE SEQUENCE [LARGE SCALE GENOMIC DNA]</scope>
    <source>
        <strain evidence="7">FSY-8</strain>
    </source>
</reference>
<evidence type="ECO:0000259" key="4">
    <source>
        <dbReference type="PROSITE" id="PS50043"/>
    </source>
</evidence>
<dbReference type="SMART" id="SM00421">
    <property type="entry name" value="HTH_LUXR"/>
    <property type="match status" value="1"/>
</dbReference>
<keyword evidence="1 3" id="KW-0597">Phosphoprotein</keyword>
<gene>
    <name evidence="6" type="ORF">GTZ99_04235</name>
</gene>
<evidence type="ECO:0000313" key="6">
    <source>
        <dbReference type="EMBL" id="NBC35763.1"/>
    </source>
</evidence>
<feature type="domain" description="HTH luxR-type" evidence="4">
    <location>
        <begin position="122"/>
        <end position="187"/>
    </location>
</feature>
<dbReference type="InterPro" id="IPR058245">
    <property type="entry name" value="NreC/VraR/RcsB-like_REC"/>
</dbReference>
<dbReference type="CDD" id="cd17535">
    <property type="entry name" value="REC_NarL-like"/>
    <property type="match status" value="1"/>
</dbReference>
<dbReference type="SMART" id="SM00448">
    <property type="entry name" value="REC"/>
    <property type="match status" value="1"/>
</dbReference>
<evidence type="ECO:0000259" key="5">
    <source>
        <dbReference type="PROSITE" id="PS50110"/>
    </source>
</evidence>
<dbReference type="SUPFAM" id="SSF46894">
    <property type="entry name" value="C-terminal effector domain of the bipartite response regulators"/>
    <property type="match status" value="1"/>
</dbReference>
<dbReference type="Gene3D" id="1.10.10.10">
    <property type="entry name" value="Winged helix-like DNA-binding domain superfamily/Winged helix DNA-binding domain"/>
    <property type="match status" value="1"/>
</dbReference>
<dbReference type="Gene3D" id="3.40.50.2300">
    <property type="match status" value="1"/>
</dbReference>
<dbReference type="PROSITE" id="PS50043">
    <property type="entry name" value="HTH_LUXR_2"/>
    <property type="match status" value="1"/>
</dbReference>
<dbReference type="InterPro" id="IPR051015">
    <property type="entry name" value="EvgA-like"/>
</dbReference>
<feature type="domain" description="Response regulatory" evidence="5">
    <location>
        <begin position="2"/>
        <end position="117"/>
    </location>
</feature>
<protein>
    <submittedName>
        <fullName evidence="6">Response regulator</fullName>
    </submittedName>
</protein>
<dbReference type="Pfam" id="PF00196">
    <property type="entry name" value="GerE"/>
    <property type="match status" value="1"/>
</dbReference>
<dbReference type="InterPro" id="IPR001789">
    <property type="entry name" value="Sig_transdc_resp-reg_receiver"/>
</dbReference>
<dbReference type="PROSITE" id="PS50110">
    <property type="entry name" value="RESPONSE_REGULATORY"/>
    <property type="match status" value="1"/>
</dbReference>
<name>A0ABW9XB62_9SPHN</name>
<dbReference type="PANTHER" id="PTHR45566:SF2">
    <property type="entry name" value="NARL SUBFAMILY"/>
    <property type="match status" value="1"/>
</dbReference>
<organism evidence="6 7">
    <name type="scientific">Novosphingobium ovatum</name>
    <dbReference type="NCBI Taxonomy" id="1908523"/>
    <lineage>
        <taxon>Bacteria</taxon>
        <taxon>Pseudomonadati</taxon>
        <taxon>Pseudomonadota</taxon>
        <taxon>Alphaproteobacteria</taxon>
        <taxon>Sphingomonadales</taxon>
        <taxon>Sphingomonadaceae</taxon>
        <taxon>Novosphingobium</taxon>
    </lineage>
</organism>
<evidence type="ECO:0000256" key="1">
    <source>
        <dbReference type="ARBA" id="ARBA00022553"/>
    </source>
</evidence>
<proteinExistence type="predicted"/>
<dbReference type="InterPro" id="IPR000792">
    <property type="entry name" value="Tscrpt_reg_LuxR_C"/>
</dbReference>
<feature type="modified residue" description="4-aspartylphosphate" evidence="3">
    <location>
        <position position="52"/>
    </location>
</feature>
<dbReference type="CDD" id="cd06170">
    <property type="entry name" value="LuxR_C_like"/>
    <property type="match status" value="1"/>
</dbReference>
<dbReference type="RefSeq" id="WP_161717070.1">
    <property type="nucleotide sequence ID" value="NZ_JAAAPO010000002.1"/>
</dbReference>
<keyword evidence="7" id="KW-1185">Reference proteome</keyword>
<comment type="caution">
    <text evidence="6">The sequence shown here is derived from an EMBL/GenBank/DDBJ whole genome shotgun (WGS) entry which is preliminary data.</text>
</comment>
<dbReference type="Pfam" id="PF00072">
    <property type="entry name" value="Response_reg"/>
    <property type="match status" value="1"/>
</dbReference>
<evidence type="ECO:0000256" key="3">
    <source>
        <dbReference type="PROSITE-ProRule" id="PRU00169"/>
    </source>
</evidence>
<dbReference type="Proteomes" id="UP000753724">
    <property type="component" value="Unassembled WGS sequence"/>
</dbReference>
<sequence length="191" mass="21193">MAIVIVDDHHLFRSGISHIIQSDMPNMRIFTVDSISALLQINEFTPLLIIMDLHLPDGDALGAMPTIRMRWPDCRLMAVTSDGDPTRMQQASQCGMEGYVVKSEPPERLLQVIRYLLPDAGEQADGGQLTRRQLEILRLMAQGLSNKAVGRALDISEFTVRGHVQALFKALQVTRRGEAVHVAQKAGLLQV</sequence>
<dbReference type="PANTHER" id="PTHR45566">
    <property type="entry name" value="HTH-TYPE TRANSCRIPTIONAL REGULATOR YHJB-RELATED"/>
    <property type="match status" value="1"/>
</dbReference>